<evidence type="ECO:0000313" key="11">
    <source>
        <dbReference type="EMBL" id="KAK2185826.1"/>
    </source>
</evidence>
<dbReference type="EC" id="3.4.19.12" evidence="2"/>
<feature type="region of interest" description="Disordered" evidence="7">
    <location>
        <begin position="1491"/>
        <end position="1518"/>
    </location>
</feature>
<feature type="domain" description="USP" evidence="8">
    <location>
        <begin position="692"/>
        <end position="1485"/>
    </location>
</feature>
<reference evidence="11" key="1">
    <citation type="journal article" date="2023" name="Mol. Biol. Evol.">
        <title>Third-Generation Sequencing Reveals the Adaptive Role of the Epigenome in Three Deep-Sea Polychaetes.</title>
        <authorList>
            <person name="Perez M."/>
            <person name="Aroh O."/>
            <person name="Sun Y."/>
            <person name="Lan Y."/>
            <person name="Juniper S.K."/>
            <person name="Young C.R."/>
            <person name="Angers B."/>
            <person name="Qian P.Y."/>
        </authorList>
    </citation>
    <scope>NUCLEOTIDE SEQUENCE</scope>
    <source>
        <strain evidence="11">R07B-5</strain>
    </source>
</reference>
<feature type="region of interest" description="Disordered" evidence="7">
    <location>
        <begin position="1215"/>
        <end position="1234"/>
    </location>
</feature>
<dbReference type="PANTHER" id="PTHR21646">
    <property type="entry name" value="UBIQUITIN CARBOXYL-TERMINAL HYDROLASE"/>
    <property type="match status" value="1"/>
</dbReference>
<evidence type="ECO:0000256" key="4">
    <source>
        <dbReference type="ARBA" id="ARBA00022771"/>
    </source>
</evidence>
<dbReference type="InterPro" id="IPR001394">
    <property type="entry name" value="Peptidase_C19_UCH"/>
</dbReference>
<feature type="domain" description="CS" evidence="10">
    <location>
        <begin position="246"/>
        <end position="353"/>
    </location>
</feature>
<evidence type="ECO:0000313" key="12">
    <source>
        <dbReference type="Proteomes" id="UP001209878"/>
    </source>
</evidence>
<dbReference type="PROSITE" id="PS50235">
    <property type="entry name" value="USP_3"/>
    <property type="match status" value="1"/>
</dbReference>
<feature type="compositionally biased region" description="Low complexity" evidence="7">
    <location>
        <begin position="1107"/>
        <end position="1134"/>
    </location>
</feature>
<dbReference type="InterPro" id="IPR050185">
    <property type="entry name" value="Ub_carboxyl-term_hydrolase"/>
</dbReference>
<evidence type="ECO:0000256" key="2">
    <source>
        <dbReference type="ARBA" id="ARBA00012759"/>
    </source>
</evidence>
<keyword evidence="12" id="KW-1185">Reference proteome</keyword>
<dbReference type="SUPFAM" id="SSF54001">
    <property type="entry name" value="Cysteine proteinases"/>
    <property type="match status" value="1"/>
</dbReference>
<evidence type="ECO:0000256" key="3">
    <source>
        <dbReference type="ARBA" id="ARBA00022723"/>
    </source>
</evidence>
<name>A0AAD9UE01_RIDPI</name>
<dbReference type="InterPro" id="IPR018200">
    <property type="entry name" value="USP_CS"/>
</dbReference>
<sequence>MASFIDKWPPDGRRFNCTFFREIDGEASRVQLIKMKIYLKVKKRQLDETWQSYKAIPETEVVSPNPVPSKSTDTILGDEVGKTDSKSRVNLQGSQSNVSQAEFSRVQVASPCVNSHDTTMSSDMSKHVVLEPLVQTTKAQSTPSMLPTSSCQGARSTAGMSLPETTQPTHNNLAASRAGNHTQPSAVTSEMSASAGDRLVSTLVTTAEGLPVDRQEKRETGDGMAEVKDLMEESGSEEKDETCYELTYVKHDWYEPGALGNSFDTVMVHVYVKEVIKDSVKVTFSTRKISVKFCSQDDKFLQMHGHQTERTVFHWNVSLVDDIDCDRCKYFVRPKTIELTLKKKVAHKWGALEASQKRTPVSPTVVNNWMPASPGVKSDPVQPDRSKVMFDEMAASGTDAGTSGDTSRGTGDGADMFTSSTQKLKIISDSTRDLKKPTCKVSPLQAEKAPVVVPGMTGLDNLGNTCFHEQCVASPCQHQRTTQLLPPYVCQGGQCDDTYQNELNSENPLGMGGKLAVAFAQLMNVLWSGKHYSYAPAKLKNLIAMKAPVGDYCYKQYYIVTLSVVLQNLIAMKAPNLIAMKAPIGDYCYKQYYIVSPCVVLQNLIAMKAPNLIAMKAPVGDYCYKQYYIVSPCVVLQNLIAMKAPNLIAMKAPVGDYCYKQYSLYPCVVLQNLIAMKAPNLIAMKAPVEPDSNESSLGDYCYKQYYIVTLCVVLQNLIAMKAPNLIAMKAPVGDYCYKQYYIVSPCVVLQNLIAMKAPNLIAMKAPVGDYCYKQYYIVSPCVVLQNLIAMKASQFTGFAQHDAQEFMAFLLDGLHEVVADEAWQVHKQRNDSFIVDLFQGQFKSKLVCPVCGKVSITFDPFMTLPVPLPKKQRWLSVTFLSMDPSRKPVKYQLQLAKDATVEQLKECVSHRTSVSPTDLRVYEVSKNRTLMFYGRGTSLVNVTPSDRIFVSEVLSEKTAGEPVVEVAVLQRLLIPRKPPSSCSCCKKVCEAGNALRRCTRCYRTAYCNQQCQKLDWPRHKPMCRLIPELIGQPFVISLPRSHATFLRLCQLVERFSRYSVDVFQPPVQTCSERDASAMTASSTVVTSSQPSGSDGEDSQSALGTGSGEPLSSQSSSLLSQDESLTTTFGGTSSFADTEATPTDNETASCANTSFSEVTVETSTNGDSSTATVGPCDIFGTNDNGGQSVLSATSSDVDTGYGSASTSVALGEGHSYVWQANGPGTDPRKGTEEERGKVPMSYVMGRQQDIDKCPPQFYLKPCDREGRNLSRPLGQRIEDLGDTPLNLSNVNFLAMDWKNMEKCQPYVIVQSKDLEYEHDSSANKAFEDESMTVTLDKCLSLFTEPEILSPEHAWYCPQCKEHREASKQLSIWRLPDLLIVQLKRFSFANYIWRCKIDKLVQFPVTDLDMSAYSIGEPTSSSRSPVYELYGVINHHGGLLGGHYTAYARCPDAKLNDWRMFDDSVVSRISAKQVVTPAAYVLFYRRRTSAPLPMSGPSPALAAAPEQLSDDDDDDDTLDGVALPCGRLYGSTLPDSSLSYTELSPASFTDMDAVD</sequence>
<evidence type="ECO:0000259" key="8">
    <source>
        <dbReference type="PROSITE" id="PS50235"/>
    </source>
</evidence>
<dbReference type="InterPro" id="IPR002893">
    <property type="entry name" value="Znf_MYND"/>
</dbReference>
<feature type="compositionally biased region" description="Acidic residues" evidence="7">
    <location>
        <begin position="1506"/>
        <end position="1516"/>
    </location>
</feature>
<feature type="region of interest" description="Disordered" evidence="7">
    <location>
        <begin position="395"/>
        <end position="415"/>
    </location>
</feature>
<dbReference type="Proteomes" id="UP001209878">
    <property type="component" value="Unassembled WGS sequence"/>
</dbReference>
<dbReference type="InterPro" id="IPR038765">
    <property type="entry name" value="Papain-like_cys_pep_sf"/>
</dbReference>
<feature type="region of interest" description="Disordered" evidence="7">
    <location>
        <begin position="364"/>
        <end position="383"/>
    </location>
</feature>
<dbReference type="CDD" id="cd06466">
    <property type="entry name" value="p23_CS_SGT1_like"/>
    <property type="match status" value="1"/>
</dbReference>
<gene>
    <name evidence="11" type="ORF">NP493_222g07017</name>
</gene>
<feature type="domain" description="MYND-type" evidence="9">
    <location>
        <begin position="982"/>
        <end position="1023"/>
    </location>
</feature>
<protein>
    <recommendedName>
        <fullName evidence="2">ubiquitinyl hydrolase 1</fullName>
        <ecNumber evidence="2">3.4.19.12</ecNumber>
    </recommendedName>
</protein>
<keyword evidence="5" id="KW-0862">Zinc</keyword>
<feature type="compositionally biased region" description="Basic and acidic residues" evidence="7">
    <location>
        <begin position="1225"/>
        <end position="1234"/>
    </location>
</feature>
<dbReference type="PROSITE" id="PS00973">
    <property type="entry name" value="USP_2"/>
    <property type="match status" value="1"/>
</dbReference>
<dbReference type="PANTHER" id="PTHR21646:SF74">
    <property type="entry name" value="UBIQUITIN CARBOXYL-TERMINAL HYDROLASE 19"/>
    <property type="match status" value="1"/>
</dbReference>
<feature type="compositionally biased region" description="Polar residues" evidence="7">
    <location>
        <begin position="1139"/>
        <end position="1148"/>
    </location>
</feature>
<dbReference type="Pfam" id="PF04969">
    <property type="entry name" value="CS"/>
    <property type="match status" value="1"/>
</dbReference>
<evidence type="ECO:0000259" key="10">
    <source>
        <dbReference type="PROSITE" id="PS51203"/>
    </source>
</evidence>
<dbReference type="InterPro" id="IPR028889">
    <property type="entry name" value="USP"/>
</dbReference>
<dbReference type="Gene3D" id="6.10.140.2220">
    <property type="match status" value="1"/>
</dbReference>
<dbReference type="SUPFAM" id="SSF49764">
    <property type="entry name" value="HSP20-like chaperones"/>
    <property type="match status" value="1"/>
</dbReference>
<evidence type="ECO:0000259" key="9">
    <source>
        <dbReference type="PROSITE" id="PS50865"/>
    </source>
</evidence>
<dbReference type="InterPro" id="IPR007052">
    <property type="entry name" value="CS_dom"/>
</dbReference>
<dbReference type="PROSITE" id="PS50865">
    <property type="entry name" value="ZF_MYND_2"/>
    <property type="match status" value="1"/>
</dbReference>
<dbReference type="Gene3D" id="2.60.40.790">
    <property type="match status" value="1"/>
</dbReference>
<comment type="caution">
    <text evidence="11">The sequence shown here is derived from an EMBL/GenBank/DDBJ whole genome shotgun (WGS) entry which is preliminary data.</text>
</comment>
<dbReference type="Pfam" id="PF00443">
    <property type="entry name" value="UCH"/>
    <property type="match status" value="1"/>
</dbReference>
<dbReference type="GO" id="GO:0004843">
    <property type="term" value="F:cysteine-type deubiquitinase activity"/>
    <property type="evidence" value="ECO:0007669"/>
    <property type="project" value="UniProtKB-EC"/>
</dbReference>
<dbReference type="SUPFAM" id="SSF144232">
    <property type="entry name" value="HIT/MYND zinc finger-like"/>
    <property type="match status" value="1"/>
</dbReference>
<dbReference type="EMBL" id="JAODUO010000222">
    <property type="protein sequence ID" value="KAK2185826.1"/>
    <property type="molecule type" value="Genomic_DNA"/>
</dbReference>
<dbReference type="GO" id="GO:0016579">
    <property type="term" value="P:protein deubiquitination"/>
    <property type="evidence" value="ECO:0007669"/>
    <property type="project" value="InterPro"/>
</dbReference>
<evidence type="ECO:0000256" key="7">
    <source>
        <dbReference type="SAM" id="MobiDB-lite"/>
    </source>
</evidence>
<evidence type="ECO:0000256" key="5">
    <source>
        <dbReference type="ARBA" id="ARBA00022833"/>
    </source>
</evidence>
<dbReference type="PROSITE" id="PS01360">
    <property type="entry name" value="ZF_MYND_1"/>
    <property type="match status" value="1"/>
</dbReference>
<dbReference type="Gene3D" id="3.90.70.10">
    <property type="entry name" value="Cysteine proteinases"/>
    <property type="match status" value="3"/>
</dbReference>
<evidence type="ECO:0000256" key="6">
    <source>
        <dbReference type="PROSITE-ProRule" id="PRU00134"/>
    </source>
</evidence>
<keyword evidence="4 6" id="KW-0863">Zinc-finger</keyword>
<proteinExistence type="predicted"/>
<keyword evidence="3" id="KW-0479">Metal-binding</keyword>
<dbReference type="PROSITE" id="PS51203">
    <property type="entry name" value="CS"/>
    <property type="match status" value="1"/>
</dbReference>
<comment type="catalytic activity">
    <reaction evidence="1">
        <text>Thiol-dependent hydrolysis of ester, thioester, amide, peptide and isopeptide bonds formed by the C-terminal Gly of ubiquitin (a 76-residue protein attached to proteins as an intracellular targeting signal).</text>
        <dbReference type="EC" id="3.4.19.12"/>
    </reaction>
</comment>
<feature type="region of interest" description="Disordered" evidence="7">
    <location>
        <begin position="137"/>
        <end position="185"/>
    </location>
</feature>
<dbReference type="CDD" id="cd02674">
    <property type="entry name" value="Peptidase_C19R"/>
    <property type="match status" value="1"/>
</dbReference>
<dbReference type="Pfam" id="PF01753">
    <property type="entry name" value="zf-MYND"/>
    <property type="match status" value="1"/>
</dbReference>
<accession>A0AAD9UE01</accession>
<dbReference type="GO" id="GO:0008270">
    <property type="term" value="F:zinc ion binding"/>
    <property type="evidence" value="ECO:0007669"/>
    <property type="project" value="UniProtKB-KW"/>
</dbReference>
<dbReference type="InterPro" id="IPR008978">
    <property type="entry name" value="HSP20-like_chaperone"/>
</dbReference>
<feature type="region of interest" description="Disordered" evidence="7">
    <location>
        <begin position="1081"/>
        <end position="1148"/>
    </location>
</feature>
<organism evidence="11 12">
    <name type="scientific">Ridgeia piscesae</name>
    <name type="common">Tubeworm</name>
    <dbReference type="NCBI Taxonomy" id="27915"/>
    <lineage>
        <taxon>Eukaryota</taxon>
        <taxon>Metazoa</taxon>
        <taxon>Spiralia</taxon>
        <taxon>Lophotrochozoa</taxon>
        <taxon>Annelida</taxon>
        <taxon>Polychaeta</taxon>
        <taxon>Sedentaria</taxon>
        <taxon>Canalipalpata</taxon>
        <taxon>Sabellida</taxon>
        <taxon>Siboglinidae</taxon>
        <taxon>Ridgeia</taxon>
    </lineage>
</organism>
<evidence type="ECO:0000256" key="1">
    <source>
        <dbReference type="ARBA" id="ARBA00000707"/>
    </source>
</evidence>